<reference evidence="3 4" key="1">
    <citation type="submission" date="2012-10" db="EMBL/GenBank/DDBJ databases">
        <authorList>
            <person name="Zafar N."/>
            <person name="Inman J."/>
            <person name="Hall N."/>
            <person name="Lorenzi H."/>
            <person name="Caler E."/>
        </authorList>
    </citation>
    <scope>NUCLEOTIDE SEQUENCE [LARGE SCALE GENOMIC DNA]</scope>
    <source>
        <strain evidence="3 4">IP1</strain>
    </source>
</reference>
<dbReference type="InterPro" id="IPR011009">
    <property type="entry name" value="Kinase-like_dom_sf"/>
</dbReference>
<sequence>MFGDTENPIGVGVESRELICVGNPSKRRLKIQFSATENIIKYTIRTEPKVISLQKGKAVEFEIFVKPKCSCKIDDKIILFSKNLEDGITQDNQIILSIYTEITTRLDPDELVEDKKLGETSFGIVYKETFRGNCVAIKKMKEFHENDLDEFENEIKMLDEFQSEYIVHFYGAVFIPNKVCMVTEFAQFGSLQNLMKNRTSNNVDMKLRTKFVLDASKGILYLHENGILHRDIKPDNFLVFSFDLNDKANAKLTDFGSFRNINMLMTNMTFTKGIGTPTYMAPEVLEQEKYKKPADVYSFAITMYEVMGWGEAYSVDIFRFPWTIAEFVTAGKRLENRKNIPETLFKIIEKCWKQNPKERETITQVVDLLQHVYEI</sequence>
<keyword evidence="3" id="KW-0418">Kinase</keyword>
<evidence type="ECO:0000313" key="4">
    <source>
        <dbReference type="Proteomes" id="UP000014680"/>
    </source>
</evidence>
<keyword evidence="3" id="KW-0808">Transferase</keyword>
<evidence type="ECO:0000256" key="1">
    <source>
        <dbReference type="SAM" id="Coils"/>
    </source>
</evidence>
<dbReference type="SMART" id="SM00220">
    <property type="entry name" value="S_TKc"/>
    <property type="match status" value="1"/>
</dbReference>
<dbReference type="PANTHER" id="PTHR45756">
    <property type="entry name" value="PALMITOYLTRANSFERASE"/>
    <property type="match status" value="1"/>
</dbReference>
<dbReference type="InterPro" id="IPR053215">
    <property type="entry name" value="TKL_Ser/Thr_kinase"/>
</dbReference>
<dbReference type="GO" id="GO:0004674">
    <property type="term" value="F:protein serine/threonine kinase activity"/>
    <property type="evidence" value="ECO:0007669"/>
    <property type="project" value="UniProtKB-KW"/>
</dbReference>
<proteinExistence type="predicted"/>
<dbReference type="VEuPathDB" id="AmoebaDB:EIN_394160"/>
<gene>
    <name evidence="3" type="ORF">EIN_394160</name>
</gene>
<feature type="domain" description="Protein kinase" evidence="2">
    <location>
        <begin position="111"/>
        <end position="374"/>
    </location>
</feature>
<dbReference type="RefSeq" id="XP_004257010.1">
    <property type="nucleotide sequence ID" value="XM_004256962.1"/>
</dbReference>
<dbReference type="InterPro" id="IPR000719">
    <property type="entry name" value="Prot_kinase_dom"/>
</dbReference>
<evidence type="ECO:0000313" key="3">
    <source>
        <dbReference type="EMBL" id="ELP90239.1"/>
    </source>
</evidence>
<keyword evidence="1" id="KW-0175">Coiled coil</keyword>
<dbReference type="GeneID" id="14889221"/>
<dbReference type="PROSITE" id="PS00108">
    <property type="entry name" value="PROTEIN_KINASE_ST"/>
    <property type="match status" value="1"/>
</dbReference>
<protein>
    <submittedName>
        <fullName evidence="3">Serine/threonine protein kinase, putative</fullName>
    </submittedName>
</protein>
<dbReference type="GO" id="GO:0005524">
    <property type="term" value="F:ATP binding"/>
    <property type="evidence" value="ECO:0007669"/>
    <property type="project" value="InterPro"/>
</dbReference>
<dbReference type="InterPro" id="IPR001245">
    <property type="entry name" value="Ser-Thr/Tyr_kinase_cat_dom"/>
</dbReference>
<dbReference type="OrthoDB" id="4062651at2759"/>
<accession>L7FMA4</accession>
<dbReference type="AlphaFoldDB" id="L7FMA4"/>
<keyword evidence="4" id="KW-1185">Reference proteome</keyword>
<dbReference type="Gene3D" id="1.10.510.10">
    <property type="entry name" value="Transferase(Phosphotransferase) domain 1"/>
    <property type="match status" value="1"/>
</dbReference>
<feature type="coiled-coil region" evidence="1">
    <location>
        <begin position="134"/>
        <end position="161"/>
    </location>
</feature>
<dbReference type="PRINTS" id="PR00109">
    <property type="entry name" value="TYRKINASE"/>
</dbReference>
<evidence type="ECO:0000259" key="2">
    <source>
        <dbReference type="PROSITE" id="PS50011"/>
    </source>
</evidence>
<dbReference type="PANTHER" id="PTHR45756:SF1">
    <property type="entry name" value="PROTEIN KINASE DOMAIN CONTAINING PROTEIN"/>
    <property type="match status" value="1"/>
</dbReference>
<dbReference type="EMBL" id="KB206505">
    <property type="protein sequence ID" value="ELP90239.1"/>
    <property type="molecule type" value="Genomic_DNA"/>
</dbReference>
<dbReference type="Pfam" id="PF07714">
    <property type="entry name" value="PK_Tyr_Ser-Thr"/>
    <property type="match status" value="1"/>
</dbReference>
<dbReference type="KEGG" id="eiv:EIN_394160"/>
<dbReference type="PROSITE" id="PS50011">
    <property type="entry name" value="PROTEIN_KINASE_DOM"/>
    <property type="match status" value="1"/>
</dbReference>
<name>L7FMA4_ENTIV</name>
<dbReference type="Proteomes" id="UP000014680">
    <property type="component" value="Unassembled WGS sequence"/>
</dbReference>
<dbReference type="InterPro" id="IPR008271">
    <property type="entry name" value="Ser/Thr_kinase_AS"/>
</dbReference>
<dbReference type="Gene3D" id="3.30.200.20">
    <property type="entry name" value="Phosphorylase Kinase, domain 1"/>
    <property type="match status" value="1"/>
</dbReference>
<organism evidence="3 4">
    <name type="scientific">Entamoeba invadens IP1</name>
    <dbReference type="NCBI Taxonomy" id="370355"/>
    <lineage>
        <taxon>Eukaryota</taxon>
        <taxon>Amoebozoa</taxon>
        <taxon>Evosea</taxon>
        <taxon>Archamoebae</taxon>
        <taxon>Mastigamoebida</taxon>
        <taxon>Entamoebidae</taxon>
        <taxon>Entamoeba</taxon>
    </lineage>
</organism>
<keyword evidence="3" id="KW-0723">Serine/threonine-protein kinase</keyword>
<dbReference type="SUPFAM" id="SSF56112">
    <property type="entry name" value="Protein kinase-like (PK-like)"/>
    <property type="match status" value="1"/>
</dbReference>